<feature type="binding site" evidence="4">
    <location>
        <position position="105"/>
    </location>
    <ligand>
        <name>Fe cation</name>
        <dbReference type="ChEBI" id="CHEBI:24875"/>
    </ligand>
</feature>
<keyword evidence="4" id="KW-0479">Metal-binding</keyword>
<dbReference type="PIRSF" id="PIRSF002825">
    <property type="entry name" value="CfbpA"/>
    <property type="match status" value="1"/>
</dbReference>
<evidence type="ECO:0000256" key="1">
    <source>
        <dbReference type="ARBA" id="ARBA00008520"/>
    </source>
</evidence>
<dbReference type="GO" id="GO:0006826">
    <property type="term" value="P:iron ion transport"/>
    <property type="evidence" value="ECO:0007669"/>
    <property type="project" value="UniProtKB-KW"/>
</dbReference>
<dbReference type="Gene3D" id="3.40.190.10">
    <property type="entry name" value="Periplasmic binding protein-like II"/>
    <property type="match status" value="2"/>
</dbReference>
<evidence type="ECO:0000313" key="5">
    <source>
        <dbReference type="EMBL" id="NMH90418.1"/>
    </source>
</evidence>
<keyword evidence="4" id="KW-0408">Iron</keyword>
<evidence type="ECO:0000256" key="2">
    <source>
        <dbReference type="ARBA" id="ARBA00022496"/>
    </source>
</evidence>
<feature type="binding site" evidence="4">
    <location>
        <position position="57"/>
    </location>
    <ligand>
        <name>Fe cation</name>
        <dbReference type="ChEBI" id="CHEBI:24875"/>
    </ligand>
</feature>
<dbReference type="PANTHER" id="PTHR30006">
    <property type="entry name" value="THIAMINE-BINDING PERIPLASMIC PROTEIN-RELATED"/>
    <property type="match status" value="1"/>
</dbReference>
<dbReference type="GO" id="GO:0046872">
    <property type="term" value="F:metal ion binding"/>
    <property type="evidence" value="ECO:0007669"/>
    <property type="project" value="UniProtKB-KW"/>
</dbReference>
<dbReference type="PANTHER" id="PTHR30006:SF15">
    <property type="entry name" value="IRON-UTILIZATION PERIPLASMIC PROTEIN"/>
    <property type="match status" value="1"/>
</dbReference>
<comment type="caution">
    <text evidence="5">The sequence shown here is derived from an EMBL/GenBank/DDBJ whole genome shotgun (WGS) entry which is preliminary data.</text>
</comment>
<keyword evidence="3" id="KW-0732">Signal</keyword>
<dbReference type="Pfam" id="PF13343">
    <property type="entry name" value="SBP_bac_6"/>
    <property type="match status" value="1"/>
</dbReference>
<comment type="similarity">
    <text evidence="1">Belongs to the bacterial solute-binding protein 1 family.</text>
</comment>
<evidence type="ECO:0000256" key="4">
    <source>
        <dbReference type="PIRSR" id="PIRSR002825-1"/>
    </source>
</evidence>
<organism evidence="5 6">
    <name type="scientific">Pseudonocardia bannensis</name>
    <dbReference type="NCBI Taxonomy" id="630973"/>
    <lineage>
        <taxon>Bacteria</taxon>
        <taxon>Bacillati</taxon>
        <taxon>Actinomycetota</taxon>
        <taxon>Actinomycetes</taxon>
        <taxon>Pseudonocardiales</taxon>
        <taxon>Pseudonocardiaceae</taxon>
        <taxon>Pseudonocardia</taxon>
    </lineage>
</organism>
<dbReference type="AlphaFoldDB" id="A0A848DCT3"/>
<dbReference type="SUPFAM" id="SSF53850">
    <property type="entry name" value="Periplasmic binding protein-like II"/>
    <property type="match status" value="1"/>
</dbReference>
<dbReference type="InterPro" id="IPR026045">
    <property type="entry name" value="Ferric-bd"/>
</dbReference>
<dbReference type="Proteomes" id="UP000586918">
    <property type="component" value="Unassembled WGS sequence"/>
</dbReference>
<proteinExistence type="inferred from homology"/>
<keyword evidence="2" id="KW-0813">Transport</keyword>
<keyword evidence="2" id="KW-0410">Iron transport</keyword>
<sequence length="355" mass="37028">MLTSARPQFRTEAGGPVWHGRRGALVAAILVVSGLAASLTGCSGNSGPTLTLYNAQHQDLAQAWIDGFTAETGIEVEVRRGGDFELANQILAEGDASPADVFITENSPALSLLSSKGRLAPLDPATLAQVPARFSSGAGDWVGIAARSTVLVYNPSLIPAGQLPDSIMELSGPQWKDRIAVAANGADFQAIASAVFAVNGDAAAGDWLAGLKQNAKIYPSNVAIMKAVNAGEVPAGVIYHYYWYKDRAESGQDSRNTELEFFDHGDAGAFVSVSGGGVLASSNNSAEAQRFVAYMSGKAGQEVLARTDALEYTVGEGVAPNPALRPFSELDPPAVDLNTLNGPKVVAEMQRVGLL</sequence>
<protein>
    <submittedName>
        <fullName evidence="5">Iron ABC transporter substrate-binding protein</fullName>
    </submittedName>
</protein>
<accession>A0A848DCT3</accession>
<evidence type="ECO:0000313" key="6">
    <source>
        <dbReference type="Proteomes" id="UP000586918"/>
    </source>
</evidence>
<gene>
    <name evidence="5" type="ORF">HF519_02205</name>
</gene>
<dbReference type="EMBL" id="JAAXKZ010000004">
    <property type="protein sequence ID" value="NMH90418.1"/>
    <property type="molecule type" value="Genomic_DNA"/>
</dbReference>
<dbReference type="CDD" id="cd13543">
    <property type="entry name" value="PBP2_Fbp"/>
    <property type="match status" value="1"/>
</dbReference>
<keyword evidence="2" id="KW-0406">Ion transport</keyword>
<keyword evidence="6" id="KW-1185">Reference proteome</keyword>
<dbReference type="GO" id="GO:0030288">
    <property type="term" value="C:outer membrane-bounded periplasmic space"/>
    <property type="evidence" value="ECO:0007669"/>
    <property type="project" value="TreeGrafter"/>
</dbReference>
<feature type="binding site" evidence="4">
    <location>
        <position position="242"/>
    </location>
    <ligand>
        <name>Fe cation</name>
        <dbReference type="ChEBI" id="CHEBI:24875"/>
    </ligand>
</feature>
<evidence type="ECO:0000256" key="3">
    <source>
        <dbReference type="ARBA" id="ARBA00022729"/>
    </source>
</evidence>
<reference evidence="5 6" key="1">
    <citation type="submission" date="2020-04" db="EMBL/GenBank/DDBJ databases">
        <authorList>
            <person name="Klaysubun C."/>
            <person name="Duangmal K."/>
            <person name="Lipun K."/>
        </authorList>
    </citation>
    <scope>NUCLEOTIDE SEQUENCE [LARGE SCALE GENOMIC DNA]</scope>
    <source>
        <strain evidence="5 6">DSM 45300</strain>
    </source>
</reference>
<feature type="binding site" evidence="4">
    <location>
        <position position="241"/>
    </location>
    <ligand>
        <name>Fe cation</name>
        <dbReference type="ChEBI" id="CHEBI:24875"/>
    </ligand>
</feature>
<name>A0A848DCT3_9PSEU</name>